<evidence type="ECO:0000313" key="2">
    <source>
        <dbReference type="EMBL" id="RGI79674.1"/>
    </source>
</evidence>
<comment type="caution">
    <text evidence="2">The sequence shown here is derived from an EMBL/GenBank/DDBJ whole genome shotgun (WGS) entry which is preliminary data.</text>
</comment>
<dbReference type="GO" id="GO:0004519">
    <property type="term" value="F:endonuclease activity"/>
    <property type="evidence" value="ECO:0007669"/>
    <property type="project" value="InterPro"/>
</dbReference>
<feature type="domain" description="HNH nuclease" evidence="1">
    <location>
        <begin position="268"/>
        <end position="318"/>
    </location>
</feature>
<dbReference type="GO" id="GO:0003676">
    <property type="term" value="F:nucleic acid binding"/>
    <property type="evidence" value="ECO:0007669"/>
    <property type="project" value="InterPro"/>
</dbReference>
<proteinExistence type="predicted"/>
<dbReference type="Pfam" id="PF01844">
    <property type="entry name" value="HNH"/>
    <property type="match status" value="1"/>
</dbReference>
<protein>
    <recommendedName>
        <fullName evidence="1">HNH nuclease domain-containing protein</fullName>
    </recommendedName>
</protein>
<dbReference type="EMBL" id="QSOE01000151">
    <property type="protein sequence ID" value="RGI79674.1"/>
    <property type="molecule type" value="Genomic_DNA"/>
</dbReference>
<organism evidence="2 3">
    <name type="scientific">Anaerobutyricum hallii</name>
    <dbReference type="NCBI Taxonomy" id="39488"/>
    <lineage>
        <taxon>Bacteria</taxon>
        <taxon>Bacillati</taxon>
        <taxon>Bacillota</taxon>
        <taxon>Clostridia</taxon>
        <taxon>Lachnospirales</taxon>
        <taxon>Lachnospiraceae</taxon>
        <taxon>Anaerobutyricum</taxon>
    </lineage>
</organism>
<accession>A0A374N7K4</accession>
<dbReference type="InterPro" id="IPR003615">
    <property type="entry name" value="HNH_nuc"/>
</dbReference>
<dbReference type="Pfam" id="PF14239">
    <property type="entry name" value="RRXRR"/>
    <property type="match status" value="1"/>
</dbReference>
<evidence type="ECO:0000313" key="3">
    <source>
        <dbReference type="Proteomes" id="UP000262524"/>
    </source>
</evidence>
<sequence>MLASFFWWHSRMFLVLDSAEPAPSLRKHFICCAQAYHRCRDTVISAILHSYKKGNNMSEYIYVLGMDGRPQMPTRRKRHIDRLLSTGKAKVVEYVPFTVQLLYENHPVLQPVILAEDPGRTNIGVAAVSQKGELLFSAVVETRNKEITKFMEKRRKARQRLAKRCHTMIKAGQVMRKLPMFGEEKYITCRYIRNTESRFCNRRRKDGWLTPSAEQLVRTHINLVHRIQGFLPVTDVALEVNRFAFMQLEDPYITGVDFQNGPLKGYDDRKAAVYDQQDGQCLLCNKKPIEHYHHIVPVAKRGSDTLANIAGLCCRCHEKVHKDAGAARRLQNKKQGLTKKYGALSVLNQAIPFICKRLEEEFGEHVHYCSGRDTSRLRQSFGFHKTKDEPLHEVDAWCIGVLSLREIPEKCPDFTKVYQIKQFRRQNRRRINHQTERRYYLDGKLVAVNRKKRMGQTGRKDNQTKDSLADWFTKMVHLYREKEAEHLRSRLTVKKSQHSYNDLKREMPGAEFIYENQRYILSGQLTNGKYYRAVGSTQNFPAAKCRIRRHNRGLVFVS</sequence>
<evidence type="ECO:0000259" key="1">
    <source>
        <dbReference type="SMART" id="SM00507"/>
    </source>
</evidence>
<dbReference type="AlphaFoldDB" id="A0A374N7K4"/>
<dbReference type="InterPro" id="IPR025938">
    <property type="entry name" value="RRXRR_dom"/>
</dbReference>
<reference evidence="2 3" key="1">
    <citation type="submission" date="2018-08" db="EMBL/GenBank/DDBJ databases">
        <title>A genome reference for cultivated species of the human gut microbiota.</title>
        <authorList>
            <person name="Zou Y."/>
            <person name="Xue W."/>
            <person name="Luo G."/>
        </authorList>
    </citation>
    <scope>NUCLEOTIDE SEQUENCE [LARGE SCALE GENOMIC DNA]</scope>
    <source>
        <strain evidence="2 3">TM10-1AC</strain>
    </source>
</reference>
<name>A0A374N7K4_9FIRM</name>
<dbReference type="InterPro" id="IPR002711">
    <property type="entry name" value="HNH"/>
</dbReference>
<dbReference type="Gene3D" id="1.10.30.50">
    <property type="match status" value="1"/>
</dbReference>
<dbReference type="SMART" id="SM00507">
    <property type="entry name" value="HNHc"/>
    <property type="match status" value="1"/>
</dbReference>
<dbReference type="GO" id="GO:0008270">
    <property type="term" value="F:zinc ion binding"/>
    <property type="evidence" value="ECO:0007669"/>
    <property type="project" value="InterPro"/>
</dbReference>
<dbReference type="CDD" id="cd00085">
    <property type="entry name" value="HNHc"/>
    <property type="match status" value="1"/>
</dbReference>
<gene>
    <name evidence="2" type="ORF">DXD91_14300</name>
</gene>
<dbReference type="Proteomes" id="UP000262524">
    <property type="component" value="Unassembled WGS sequence"/>
</dbReference>